<feature type="region of interest" description="Disordered" evidence="1">
    <location>
        <begin position="1"/>
        <end position="50"/>
    </location>
</feature>
<evidence type="ECO:0000259" key="2">
    <source>
        <dbReference type="PROSITE" id="PS51746"/>
    </source>
</evidence>
<dbReference type="EMBL" id="CP012333">
    <property type="protein sequence ID" value="AKV03794.1"/>
    <property type="molecule type" value="Genomic_DNA"/>
</dbReference>
<dbReference type="CDD" id="cd00143">
    <property type="entry name" value="PP2Cc"/>
    <property type="match status" value="1"/>
</dbReference>
<dbReference type="PROSITE" id="PS51746">
    <property type="entry name" value="PPM_2"/>
    <property type="match status" value="1"/>
</dbReference>
<gene>
    <name evidence="3" type="ORF">AKJ09_10457</name>
</gene>
<accession>A0A0K1QDG0</accession>
<name>A0A0K1QDG0_9BACT</name>
<dbReference type="KEGG" id="llu:AKJ09_10457"/>
<protein>
    <submittedName>
        <fullName evidence="3">Serine/threonine phosphatase PrpC</fullName>
    </submittedName>
</protein>
<dbReference type="SMART" id="SM00332">
    <property type="entry name" value="PP2Cc"/>
    <property type="match status" value="1"/>
</dbReference>
<reference evidence="3 4" key="1">
    <citation type="submission" date="2015-08" db="EMBL/GenBank/DDBJ databases">
        <authorList>
            <person name="Babu N.S."/>
            <person name="Beckwith C.J."/>
            <person name="Beseler K.G."/>
            <person name="Brison A."/>
            <person name="Carone J.V."/>
            <person name="Caskin T.P."/>
            <person name="Diamond M."/>
            <person name="Durham M.E."/>
            <person name="Foxe J.M."/>
            <person name="Go M."/>
            <person name="Henderson B.A."/>
            <person name="Jones I.B."/>
            <person name="McGettigan J.A."/>
            <person name="Micheletti S.J."/>
            <person name="Nasrallah M.E."/>
            <person name="Ortiz D."/>
            <person name="Piller C.R."/>
            <person name="Privatt S.R."/>
            <person name="Schneider S.L."/>
            <person name="Sharp S."/>
            <person name="Smith T.C."/>
            <person name="Stanton J.D."/>
            <person name="Ullery H.E."/>
            <person name="Wilson R.J."/>
            <person name="Serrano M.G."/>
            <person name="Buck G."/>
            <person name="Lee V."/>
            <person name="Wang Y."/>
            <person name="Carvalho R."/>
            <person name="Voegtly L."/>
            <person name="Shi R."/>
            <person name="Duckworth R."/>
            <person name="Johnson A."/>
            <person name="Loviza R."/>
            <person name="Walstead R."/>
            <person name="Shah Z."/>
            <person name="Kiflezghi M."/>
            <person name="Wade K."/>
            <person name="Ball S.L."/>
            <person name="Bradley K.W."/>
            <person name="Asai D.J."/>
            <person name="Bowman C.A."/>
            <person name="Russell D.A."/>
            <person name="Pope W.H."/>
            <person name="Jacobs-Sera D."/>
            <person name="Hendrix R.W."/>
            <person name="Hatfull G.F."/>
        </authorList>
    </citation>
    <scope>NUCLEOTIDE SEQUENCE [LARGE SCALE GENOMIC DNA]</scope>
    <source>
        <strain evidence="3 4">DSM 27648</strain>
    </source>
</reference>
<dbReference type="Pfam" id="PF13672">
    <property type="entry name" value="PP2C_2"/>
    <property type="match status" value="1"/>
</dbReference>
<dbReference type="SMART" id="SM00331">
    <property type="entry name" value="PP2C_SIG"/>
    <property type="match status" value="1"/>
</dbReference>
<evidence type="ECO:0000256" key="1">
    <source>
        <dbReference type="SAM" id="MobiDB-lite"/>
    </source>
</evidence>
<proteinExistence type="predicted"/>
<dbReference type="InterPro" id="IPR015655">
    <property type="entry name" value="PP2C"/>
</dbReference>
<organism evidence="3 4">
    <name type="scientific">Labilithrix luteola</name>
    <dbReference type="NCBI Taxonomy" id="1391654"/>
    <lineage>
        <taxon>Bacteria</taxon>
        <taxon>Pseudomonadati</taxon>
        <taxon>Myxococcota</taxon>
        <taxon>Polyangia</taxon>
        <taxon>Polyangiales</taxon>
        <taxon>Labilitrichaceae</taxon>
        <taxon>Labilithrix</taxon>
    </lineage>
</organism>
<dbReference type="PANTHER" id="PTHR47992">
    <property type="entry name" value="PROTEIN PHOSPHATASE"/>
    <property type="match status" value="1"/>
</dbReference>
<keyword evidence="4" id="KW-1185">Reference proteome</keyword>
<dbReference type="Gene3D" id="3.60.40.10">
    <property type="entry name" value="PPM-type phosphatase domain"/>
    <property type="match status" value="1"/>
</dbReference>
<dbReference type="SUPFAM" id="SSF81606">
    <property type="entry name" value="PP2C-like"/>
    <property type="match status" value="1"/>
</dbReference>
<sequence>MSVRKAAPARPSDDEADDADLTRMSPSMKSPATLPQLANSEAPDETMTTSGSLTIFEPDAEGDETTGSSDLFLLTAAAQSDRGMRRRNNEDAYLLDEAQSLFVVADGMGGSAGGAVASRIAVDSIEHVFSTGPIETVDHPRRPRRARELVTAIEIANEMIHEQAAKQPEYHGMGTTIVAARFVRRKRRAFIAHVGDSRCYRLRGGQLKLLTTDHTLGAQGISGGFSGYVRRALGVRSRVKVDVVVDRPQSDDLYLLCSDGLNKMVPDEEAKALLESQQSDLDAAARSLVEAANHRGGKDNVTVVLVGVRESKRRSHRMRARLSEDRRSS</sequence>
<feature type="domain" description="PPM-type phosphatase" evidence="2">
    <location>
        <begin position="75"/>
        <end position="308"/>
    </location>
</feature>
<dbReference type="InterPro" id="IPR001932">
    <property type="entry name" value="PPM-type_phosphatase-like_dom"/>
</dbReference>
<dbReference type="AlphaFoldDB" id="A0A0K1QDG0"/>
<evidence type="ECO:0000313" key="4">
    <source>
        <dbReference type="Proteomes" id="UP000064967"/>
    </source>
</evidence>
<dbReference type="InterPro" id="IPR036457">
    <property type="entry name" value="PPM-type-like_dom_sf"/>
</dbReference>
<evidence type="ECO:0000313" key="3">
    <source>
        <dbReference type="EMBL" id="AKV03794.1"/>
    </source>
</evidence>
<dbReference type="GO" id="GO:0004722">
    <property type="term" value="F:protein serine/threonine phosphatase activity"/>
    <property type="evidence" value="ECO:0007669"/>
    <property type="project" value="InterPro"/>
</dbReference>
<dbReference type="STRING" id="1391654.AKJ09_10457"/>
<dbReference type="Proteomes" id="UP000064967">
    <property type="component" value="Chromosome"/>
</dbReference>